<protein>
    <submittedName>
        <fullName evidence="1">Uncharacterized protein</fullName>
    </submittedName>
</protein>
<accession>A0A5B7DT23</accession>
<comment type="caution">
    <text evidence="1">The sequence shown here is derived from an EMBL/GenBank/DDBJ whole genome shotgun (WGS) entry which is preliminary data.</text>
</comment>
<dbReference type="AlphaFoldDB" id="A0A5B7DT23"/>
<sequence length="147" mass="15926">METRRWWPCRSARGSVRLALSPPSGMCHNFMVQSSAPDAMRLSLKGHHLRSSTGPACPVTLGVLMSMRPVCGGRRLTAGTNHTITTNIAHLIKRQHYEGSSSSHFHSDGHKLGVDGAGSCVVRLLRDEHILVAVLLAGAFAIHMPEL</sequence>
<organism evidence="1 2">
    <name type="scientific">Portunus trituberculatus</name>
    <name type="common">Swimming crab</name>
    <name type="synonym">Neptunus trituberculatus</name>
    <dbReference type="NCBI Taxonomy" id="210409"/>
    <lineage>
        <taxon>Eukaryota</taxon>
        <taxon>Metazoa</taxon>
        <taxon>Ecdysozoa</taxon>
        <taxon>Arthropoda</taxon>
        <taxon>Crustacea</taxon>
        <taxon>Multicrustacea</taxon>
        <taxon>Malacostraca</taxon>
        <taxon>Eumalacostraca</taxon>
        <taxon>Eucarida</taxon>
        <taxon>Decapoda</taxon>
        <taxon>Pleocyemata</taxon>
        <taxon>Brachyura</taxon>
        <taxon>Eubrachyura</taxon>
        <taxon>Portunoidea</taxon>
        <taxon>Portunidae</taxon>
        <taxon>Portuninae</taxon>
        <taxon>Portunus</taxon>
    </lineage>
</organism>
<name>A0A5B7DT23_PORTR</name>
<dbReference type="Proteomes" id="UP000324222">
    <property type="component" value="Unassembled WGS sequence"/>
</dbReference>
<dbReference type="EMBL" id="VSRR010001301">
    <property type="protein sequence ID" value="MPC24209.1"/>
    <property type="molecule type" value="Genomic_DNA"/>
</dbReference>
<evidence type="ECO:0000313" key="1">
    <source>
        <dbReference type="EMBL" id="MPC24209.1"/>
    </source>
</evidence>
<keyword evidence="2" id="KW-1185">Reference proteome</keyword>
<evidence type="ECO:0000313" key="2">
    <source>
        <dbReference type="Proteomes" id="UP000324222"/>
    </source>
</evidence>
<proteinExistence type="predicted"/>
<reference evidence="1 2" key="1">
    <citation type="submission" date="2019-05" db="EMBL/GenBank/DDBJ databases">
        <title>Another draft genome of Portunus trituberculatus and its Hox gene families provides insights of decapod evolution.</title>
        <authorList>
            <person name="Jeong J.-H."/>
            <person name="Song I."/>
            <person name="Kim S."/>
            <person name="Choi T."/>
            <person name="Kim D."/>
            <person name="Ryu S."/>
            <person name="Kim W."/>
        </authorList>
    </citation>
    <scope>NUCLEOTIDE SEQUENCE [LARGE SCALE GENOMIC DNA]</scope>
    <source>
        <tissue evidence="1">Muscle</tissue>
    </source>
</reference>
<gene>
    <name evidence="1" type="ORF">E2C01_017285</name>
</gene>